<evidence type="ECO:0000313" key="3">
    <source>
        <dbReference type="EnsemblMetazoa" id="XP_793894"/>
    </source>
</evidence>
<organism evidence="3 4">
    <name type="scientific">Strongylocentrotus purpuratus</name>
    <name type="common">Purple sea urchin</name>
    <dbReference type="NCBI Taxonomy" id="7668"/>
    <lineage>
        <taxon>Eukaryota</taxon>
        <taxon>Metazoa</taxon>
        <taxon>Echinodermata</taxon>
        <taxon>Eleutherozoa</taxon>
        <taxon>Echinozoa</taxon>
        <taxon>Echinoidea</taxon>
        <taxon>Euechinoidea</taxon>
        <taxon>Echinacea</taxon>
        <taxon>Camarodonta</taxon>
        <taxon>Echinidea</taxon>
        <taxon>Strongylocentrotidae</taxon>
        <taxon>Strongylocentrotus</taxon>
    </lineage>
</organism>
<dbReference type="RefSeq" id="XP_793894.4">
    <property type="nucleotide sequence ID" value="XM_788801.5"/>
</dbReference>
<dbReference type="Proteomes" id="UP000007110">
    <property type="component" value="Unassembled WGS sequence"/>
</dbReference>
<evidence type="ECO:0000259" key="2">
    <source>
        <dbReference type="Pfam" id="PF24237"/>
    </source>
</evidence>
<dbReference type="OMA" id="SEMMDCK"/>
<feature type="region of interest" description="Disordered" evidence="1">
    <location>
        <begin position="70"/>
        <end position="131"/>
    </location>
</feature>
<name>A0A7M7RGF7_STRPU</name>
<dbReference type="InterPro" id="IPR026678">
    <property type="entry name" value="INO80E"/>
</dbReference>
<sequence length="334" mass="37338">MPGEQPMAVQPEEVNFKEKYRSLKRKMRFLIYEQECFQEELRRAQRKLLKISRDKNFLLDRLLQYERVIDPGTDSDSTLSSEDSCKETKKEQEKKVVKKKRRAKKKPTKKLMGTPVLGASRDPLPHDLRTLPPSLHQQLPHLAELIRKASEGLPITHQPGMQMPGMPTTGPDQQQQQHQPPLQSPLSLLSPHHQLPHPALLSPTVGMGLPLANMAHVFDPRAFDRSMQHHHLPPQPSPYSLPGLLGMGLGGGPMGLGGEMPHMDLNALTAAAAQDKVNQERSKKKSKKDTSDKHSSGSQGPSTSHHRIPLPQPSTSSTHDDNEDLVIDVRDSKI</sequence>
<dbReference type="PANTHER" id="PTHR21812:SF1">
    <property type="entry name" value="INO80 COMPLEX SUBUNIT E"/>
    <property type="match status" value="1"/>
</dbReference>
<proteinExistence type="predicted"/>
<reference evidence="3" key="2">
    <citation type="submission" date="2021-01" db="UniProtKB">
        <authorList>
            <consortium name="EnsemblMetazoa"/>
        </authorList>
    </citation>
    <scope>IDENTIFICATION</scope>
</reference>
<dbReference type="GeneID" id="589150"/>
<dbReference type="Pfam" id="PF24237">
    <property type="entry name" value="INO80E"/>
    <property type="match status" value="1"/>
</dbReference>
<feature type="region of interest" description="Disordered" evidence="1">
    <location>
        <begin position="274"/>
        <end position="334"/>
    </location>
</feature>
<reference evidence="4" key="1">
    <citation type="submission" date="2015-02" db="EMBL/GenBank/DDBJ databases">
        <title>Genome sequencing for Strongylocentrotus purpuratus.</title>
        <authorList>
            <person name="Murali S."/>
            <person name="Liu Y."/>
            <person name="Vee V."/>
            <person name="English A."/>
            <person name="Wang M."/>
            <person name="Skinner E."/>
            <person name="Han Y."/>
            <person name="Muzny D.M."/>
            <person name="Worley K.C."/>
            <person name="Gibbs R.A."/>
        </authorList>
    </citation>
    <scope>NUCLEOTIDE SEQUENCE</scope>
</reference>
<evidence type="ECO:0000313" key="4">
    <source>
        <dbReference type="Proteomes" id="UP000007110"/>
    </source>
</evidence>
<evidence type="ECO:0000256" key="1">
    <source>
        <dbReference type="SAM" id="MobiDB-lite"/>
    </source>
</evidence>
<dbReference type="InterPro" id="IPR056515">
    <property type="entry name" value="INO80E_N"/>
</dbReference>
<protein>
    <recommendedName>
        <fullName evidence="2">INO80 complex subunit E N-terminal domain-containing protein</fullName>
    </recommendedName>
</protein>
<dbReference type="GO" id="GO:0006338">
    <property type="term" value="P:chromatin remodeling"/>
    <property type="evidence" value="ECO:0007669"/>
    <property type="project" value="InterPro"/>
</dbReference>
<dbReference type="AlphaFoldDB" id="A0A7M7RGF7"/>
<keyword evidence="4" id="KW-1185">Reference proteome</keyword>
<dbReference type="PANTHER" id="PTHR21812">
    <property type="entry name" value="INO80 COMPLEX SUBUNIT E"/>
    <property type="match status" value="1"/>
</dbReference>
<feature type="domain" description="INO80 complex subunit E N-terminal" evidence="2">
    <location>
        <begin position="15"/>
        <end position="62"/>
    </location>
</feature>
<feature type="compositionally biased region" description="Basic residues" evidence="1">
    <location>
        <begin position="96"/>
        <end position="109"/>
    </location>
</feature>
<dbReference type="InParanoid" id="A0A7M7RGF7"/>
<feature type="region of interest" description="Disordered" evidence="1">
    <location>
        <begin position="155"/>
        <end position="201"/>
    </location>
</feature>
<feature type="compositionally biased region" description="Low complexity" evidence="1">
    <location>
        <begin position="173"/>
        <end position="201"/>
    </location>
</feature>
<feature type="compositionally biased region" description="Basic and acidic residues" evidence="1">
    <location>
        <begin position="83"/>
        <end position="95"/>
    </location>
</feature>
<dbReference type="EnsemblMetazoa" id="XM_788801">
    <property type="protein sequence ID" value="XP_793894"/>
    <property type="gene ID" value="LOC589150"/>
</dbReference>
<accession>A0A7M7RGF7</accession>
<dbReference type="OrthoDB" id="5977486at2759"/>
<dbReference type="GO" id="GO:0031011">
    <property type="term" value="C:Ino80 complex"/>
    <property type="evidence" value="ECO:0000318"/>
    <property type="project" value="GO_Central"/>
</dbReference>
<dbReference type="KEGG" id="spu:589150"/>